<evidence type="ECO:0000256" key="1">
    <source>
        <dbReference type="SAM" id="MobiDB-lite"/>
    </source>
</evidence>
<feature type="region of interest" description="Disordered" evidence="1">
    <location>
        <begin position="226"/>
        <end position="277"/>
    </location>
</feature>
<reference evidence="2" key="1">
    <citation type="journal article" date="2023" name="G3 (Bethesda)">
        <title>A reference genome for the long-term kleptoplast-retaining sea slug Elysia crispata morphotype clarki.</title>
        <authorList>
            <person name="Eastman K.E."/>
            <person name="Pendleton A.L."/>
            <person name="Shaikh M.A."/>
            <person name="Suttiyut T."/>
            <person name="Ogas R."/>
            <person name="Tomko P."/>
            <person name="Gavelis G."/>
            <person name="Widhalm J.R."/>
            <person name="Wisecaver J.H."/>
        </authorList>
    </citation>
    <scope>NUCLEOTIDE SEQUENCE</scope>
    <source>
        <strain evidence="2">ECLA1</strain>
    </source>
</reference>
<organism evidence="2 3">
    <name type="scientific">Elysia crispata</name>
    <name type="common">lettuce slug</name>
    <dbReference type="NCBI Taxonomy" id="231223"/>
    <lineage>
        <taxon>Eukaryota</taxon>
        <taxon>Metazoa</taxon>
        <taxon>Spiralia</taxon>
        <taxon>Lophotrochozoa</taxon>
        <taxon>Mollusca</taxon>
        <taxon>Gastropoda</taxon>
        <taxon>Heterobranchia</taxon>
        <taxon>Euthyneura</taxon>
        <taxon>Panpulmonata</taxon>
        <taxon>Sacoglossa</taxon>
        <taxon>Placobranchoidea</taxon>
        <taxon>Plakobranchidae</taxon>
        <taxon>Elysia</taxon>
    </lineage>
</organism>
<feature type="region of interest" description="Disordered" evidence="1">
    <location>
        <begin position="1"/>
        <end position="27"/>
    </location>
</feature>
<name>A0AAE0ZAX5_9GAST</name>
<feature type="region of interest" description="Disordered" evidence="1">
    <location>
        <begin position="133"/>
        <end position="160"/>
    </location>
</feature>
<proteinExistence type="predicted"/>
<comment type="caution">
    <text evidence="2">The sequence shown here is derived from an EMBL/GenBank/DDBJ whole genome shotgun (WGS) entry which is preliminary data.</text>
</comment>
<dbReference type="Proteomes" id="UP001283361">
    <property type="component" value="Unassembled WGS sequence"/>
</dbReference>
<gene>
    <name evidence="2" type="ORF">RRG08_002179</name>
</gene>
<dbReference type="AlphaFoldDB" id="A0AAE0ZAX5"/>
<dbReference type="EMBL" id="JAWDGP010004263">
    <property type="protein sequence ID" value="KAK3765935.1"/>
    <property type="molecule type" value="Genomic_DNA"/>
</dbReference>
<sequence>MASSWPSAGRPPKLPGPNGLSFARQSTGGSYVQRFKIQRERIKTLHPGEDDLKAYQKNIDKMLPKISQRFPGVNREATGVRKFTRSNSIDTLKLPGVNLGSTFAQAARRRQPIPVKTFNMRLSLESSSQISKSLSSLPSIPGSPPAAGQRASPDVATSKDFKFQPFPGRHRYQKIAFQKTIHVDKASSSGDETDRSYKDLSLNNSDTLKAIYNNVVPSHAKRLRRSSNVKFSTSEKDAMSGIDGMSDSGQGRLDVPPKSSSTLSFGRHRRQSKEAGFSDTRSEGNYFIARKWKENCDCLRCQMLRREYKEGDDHYSLWGQYPCHNLDHSITLDDDV</sequence>
<protein>
    <submittedName>
        <fullName evidence="2">Uncharacterized protein</fullName>
    </submittedName>
</protein>
<evidence type="ECO:0000313" key="3">
    <source>
        <dbReference type="Proteomes" id="UP001283361"/>
    </source>
</evidence>
<keyword evidence="3" id="KW-1185">Reference proteome</keyword>
<accession>A0AAE0ZAX5</accession>
<evidence type="ECO:0000313" key="2">
    <source>
        <dbReference type="EMBL" id="KAK3765935.1"/>
    </source>
</evidence>